<gene>
    <name evidence="1" type="ORF">SO802_031696</name>
</gene>
<accession>A0AAW2BRU2</accession>
<dbReference type="Gene3D" id="3.60.20.10">
    <property type="entry name" value="Glutamine Phosphoribosylpyrophosphate, subunit 1, domain 1"/>
    <property type="match status" value="1"/>
</dbReference>
<evidence type="ECO:0000313" key="1">
    <source>
        <dbReference type="EMBL" id="KAK9986745.1"/>
    </source>
</evidence>
<dbReference type="GO" id="GO:0006784">
    <property type="term" value="P:heme A biosynthetic process"/>
    <property type="evidence" value="ECO:0007669"/>
    <property type="project" value="InterPro"/>
</dbReference>
<dbReference type="GO" id="GO:0005839">
    <property type="term" value="C:proteasome core complex"/>
    <property type="evidence" value="ECO:0007669"/>
    <property type="project" value="InterPro"/>
</dbReference>
<dbReference type="GO" id="GO:0051603">
    <property type="term" value="P:proteolysis involved in protein catabolic process"/>
    <property type="evidence" value="ECO:0007669"/>
    <property type="project" value="InterPro"/>
</dbReference>
<reference evidence="1 2" key="1">
    <citation type="submission" date="2024-01" db="EMBL/GenBank/DDBJ databases">
        <title>A telomere-to-telomere, gap-free genome of sweet tea (Lithocarpus litseifolius).</title>
        <authorList>
            <person name="Zhou J."/>
        </authorList>
    </citation>
    <scope>NUCLEOTIDE SEQUENCE [LARGE SCALE GENOMIC DNA]</scope>
    <source>
        <strain evidence="1">Zhou-2022a</strain>
        <tissue evidence="1">Leaf</tissue>
    </source>
</reference>
<comment type="caution">
    <text evidence="1">The sequence shown here is derived from an EMBL/GenBank/DDBJ whole genome shotgun (WGS) entry which is preliminary data.</text>
</comment>
<dbReference type="PANTHER" id="PTHR23289">
    <property type="entry name" value="CYTOCHROME C OXIDASE ASSEMBLY PROTEIN COX15"/>
    <property type="match status" value="1"/>
</dbReference>
<name>A0AAW2BRU2_9ROSI</name>
<organism evidence="1 2">
    <name type="scientific">Lithocarpus litseifolius</name>
    <dbReference type="NCBI Taxonomy" id="425828"/>
    <lineage>
        <taxon>Eukaryota</taxon>
        <taxon>Viridiplantae</taxon>
        <taxon>Streptophyta</taxon>
        <taxon>Embryophyta</taxon>
        <taxon>Tracheophyta</taxon>
        <taxon>Spermatophyta</taxon>
        <taxon>Magnoliopsida</taxon>
        <taxon>eudicotyledons</taxon>
        <taxon>Gunneridae</taxon>
        <taxon>Pentapetalae</taxon>
        <taxon>rosids</taxon>
        <taxon>fabids</taxon>
        <taxon>Fagales</taxon>
        <taxon>Fagaceae</taxon>
        <taxon>Lithocarpus</taxon>
    </lineage>
</organism>
<dbReference type="SUPFAM" id="SSF56235">
    <property type="entry name" value="N-terminal nucleophile aminohydrolases (Ntn hydrolases)"/>
    <property type="match status" value="1"/>
</dbReference>
<evidence type="ECO:0000313" key="2">
    <source>
        <dbReference type="Proteomes" id="UP001459277"/>
    </source>
</evidence>
<dbReference type="InterPro" id="IPR023754">
    <property type="entry name" value="HemeA_Synthase_type2"/>
</dbReference>
<dbReference type="GO" id="GO:0005743">
    <property type="term" value="C:mitochondrial inner membrane"/>
    <property type="evidence" value="ECO:0007669"/>
    <property type="project" value="TreeGrafter"/>
</dbReference>
<dbReference type="PANTHER" id="PTHR23289:SF2">
    <property type="entry name" value="CYTOCHROME C OXIDASE ASSEMBLY PROTEIN COX15 HOMOLOG"/>
    <property type="match status" value="1"/>
</dbReference>
<dbReference type="GO" id="GO:0120547">
    <property type="term" value="F:heme A synthase activity"/>
    <property type="evidence" value="ECO:0007669"/>
    <property type="project" value="InterPro"/>
</dbReference>
<sequence length="296" mass="33827">MPHDLAYYRWYRLVTRKYVDHNSAKLDIMIESHLALLEMLPVGSREYNYVRRVVNRQSRIQQCVVVQGDYVGSFRKMSSTAGIGMAKNEEGLTLVLVNGGSRANKMVGIWLFGSAAWVFNRFSWAMGKKVDAIDHHESEVEKLSKEGHAYNTFPKMGDTWIPEDVLDMKPLIRNFFENTSTVQVYGNDGWYFFESDSLKVLLDAFLEKQKNGDQGEDLDLAIYMGFFNQAWKEGMTKDEAEQLVVKAVSLAIARDGASGGVVRTVIINSEGVTRNFYPDDKLPLQHEEHITRSWTY</sequence>
<dbReference type="InterPro" id="IPR001353">
    <property type="entry name" value="Proteasome_sua/b"/>
</dbReference>
<dbReference type="InterPro" id="IPR029055">
    <property type="entry name" value="Ntn_hydrolases_N"/>
</dbReference>
<dbReference type="GO" id="GO:0016653">
    <property type="term" value="F:oxidoreductase activity, acting on NAD(P)H, heme protein as acceptor"/>
    <property type="evidence" value="ECO:0007669"/>
    <property type="project" value="TreeGrafter"/>
</dbReference>
<dbReference type="EMBL" id="JAZDWU010000011">
    <property type="protein sequence ID" value="KAK9986745.1"/>
    <property type="molecule type" value="Genomic_DNA"/>
</dbReference>
<dbReference type="AlphaFoldDB" id="A0AAW2BRU2"/>
<protein>
    <submittedName>
        <fullName evidence="1">Uncharacterized protein</fullName>
    </submittedName>
</protein>
<dbReference type="Proteomes" id="UP001459277">
    <property type="component" value="Unassembled WGS sequence"/>
</dbReference>
<keyword evidence="2" id="KW-1185">Reference proteome</keyword>
<dbReference type="Pfam" id="PF00227">
    <property type="entry name" value="Proteasome"/>
    <property type="match status" value="1"/>
</dbReference>
<proteinExistence type="predicted"/>